<comment type="caution">
    <text evidence="1">The sequence shown here is derived from an EMBL/GenBank/DDBJ whole genome shotgun (WGS) entry which is preliminary data.</text>
</comment>
<sequence>EILSHCSLREIGIVSDFPTAGPIARMELKERVARVLRKKGLDPDETLSRMRESNVVMEGQGILQVLLPECEVGDEISFCCPGWGREPFCQYLRTAGYEVEDEDDQTAEVPDDGLHNLYTGCRCVRLLRNENGSTIAVDESVSMSPLVPIFFGVTTVSMNYVSAEGVACFYPDLTLKKSGRRS</sequence>
<organism evidence="1 2">
    <name type="scientific">Ephemerocybe angulata</name>
    <dbReference type="NCBI Taxonomy" id="980116"/>
    <lineage>
        <taxon>Eukaryota</taxon>
        <taxon>Fungi</taxon>
        <taxon>Dikarya</taxon>
        <taxon>Basidiomycota</taxon>
        <taxon>Agaricomycotina</taxon>
        <taxon>Agaricomycetes</taxon>
        <taxon>Agaricomycetidae</taxon>
        <taxon>Agaricales</taxon>
        <taxon>Agaricineae</taxon>
        <taxon>Psathyrellaceae</taxon>
        <taxon>Ephemerocybe</taxon>
    </lineage>
</organism>
<dbReference type="EMBL" id="JACGCI010000064">
    <property type="protein sequence ID" value="KAF6749193.1"/>
    <property type="molecule type" value="Genomic_DNA"/>
</dbReference>
<keyword evidence="2" id="KW-1185">Reference proteome</keyword>
<name>A0A8H6LYW8_9AGAR</name>
<dbReference type="AlphaFoldDB" id="A0A8H6LYW8"/>
<evidence type="ECO:0000313" key="2">
    <source>
        <dbReference type="Proteomes" id="UP000521943"/>
    </source>
</evidence>
<gene>
    <name evidence="1" type="ORF">DFP72DRAFT_819146</name>
</gene>
<proteinExistence type="predicted"/>
<dbReference type="OrthoDB" id="3067340at2759"/>
<evidence type="ECO:0000313" key="1">
    <source>
        <dbReference type="EMBL" id="KAF6749193.1"/>
    </source>
</evidence>
<dbReference type="Proteomes" id="UP000521943">
    <property type="component" value="Unassembled WGS sequence"/>
</dbReference>
<accession>A0A8H6LYW8</accession>
<protein>
    <submittedName>
        <fullName evidence="1">Uncharacterized protein</fullName>
    </submittedName>
</protein>
<feature type="non-terminal residue" evidence="1">
    <location>
        <position position="1"/>
    </location>
</feature>
<reference evidence="1 2" key="1">
    <citation type="submission" date="2020-07" db="EMBL/GenBank/DDBJ databases">
        <title>Comparative genomics of pyrophilous fungi reveals a link between fire events and developmental genes.</title>
        <authorList>
            <consortium name="DOE Joint Genome Institute"/>
            <person name="Steindorff A.S."/>
            <person name="Carver A."/>
            <person name="Calhoun S."/>
            <person name="Stillman K."/>
            <person name="Liu H."/>
            <person name="Lipzen A."/>
            <person name="Pangilinan J."/>
            <person name="Labutti K."/>
            <person name="Bruns T.D."/>
            <person name="Grigoriev I.V."/>
        </authorList>
    </citation>
    <scope>NUCLEOTIDE SEQUENCE [LARGE SCALE GENOMIC DNA]</scope>
    <source>
        <strain evidence="1 2">CBS 144469</strain>
    </source>
</reference>